<feature type="transmembrane region" description="Helical" evidence="10">
    <location>
        <begin position="245"/>
        <end position="265"/>
    </location>
</feature>
<sequence>MNQYSSKMELESQKYSEIINGWINNQTTIFNGIINNMEANNIIGDNNKSLTYFKQELSSNTNISDLYMGLPDNTILDGSGWTPPSGYETTKRDWYKNAVEKNSLVYVPYYDLVTKKMVVSISMPIYKNGKFIGVISEDIKMNSITDAIEKEKPSSDSYGYLVDDKGNVLVHPNKSLKPLGDKLKNLNNFMGGKYKSITSINNNLISLNDYDEKDKYFFPCKVKLTNWIVGFSVSKNEFTKDLNSLIVLNLIILAVCIIIAILISLKIARTISDPIKDIRDIISNLKELNFNYNSQKLNSVIKNNDEVGAIGKDISELSNTLIEIIKDIQSISSDVLNHSASISKSLNETSKSIYEVSKTTEQMAEGSISQANESQNGLEKLNELSSQINEISIMAESIKNYSYNTKDVNSNGIKSIQLLNTKLKDNSNACNKLSSSIENLSKNSGSISDIVNTIESVAEQTNLLALNAAIEAASAGEAGKGFSVVANEVRVLSDQTTAAVNKISNVLDEIQKEIELGKLNSDAADKTNHEANESIIKSNESFSMIEKAVNKMLSNIENLVPKINEVNSNKNSVIESIETISSISQEASAGNEELAASVEEQNNSVENITDRMKKLKVISSDLNKIVNKFNL</sequence>
<evidence type="ECO:0000256" key="5">
    <source>
        <dbReference type="ARBA" id="ARBA00022989"/>
    </source>
</evidence>
<evidence type="ECO:0000256" key="6">
    <source>
        <dbReference type="ARBA" id="ARBA00023136"/>
    </source>
</evidence>
<evidence type="ECO:0000256" key="4">
    <source>
        <dbReference type="ARBA" id="ARBA00022692"/>
    </source>
</evidence>
<evidence type="ECO:0000313" key="13">
    <source>
        <dbReference type="Proteomes" id="UP001519307"/>
    </source>
</evidence>
<evidence type="ECO:0000256" key="10">
    <source>
        <dbReference type="SAM" id="Phobius"/>
    </source>
</evidence>
<dbReference type="CDD" id="cd12913">
    <property type="entry name" value="PDC1_MCP_like"/>
    <property type="match status" value="1"/>
</dbReference>
<dbReference type="Gene3D" id="3.30.450.20">
    <property type="entry name" value="PAS domain"/>
    <property type="match status" value="2"/>
</dbReference>
<dbReference type="SMART" id="SM00283">
    <property type="entry name" value="MA"/>
    <property type="match status" value="1"/>
</dbReference>
<evidence type="ECO:0000259" key="11">
    <source>
        <dbReference type="PROSITE" id="PS50111"/>
    </source>
</evidence>
<accession>A0ABS4KR59</accession>
<evidence type="ECO:0000256" key="1">
    <source>
        <dbReference type="ARBA" id="ARBA00004651"/>
    </source>
</evidence>
<keyword evidence="6 10" id="KW-0472">Membrane</keyword>
<keyword evidence="2" id="KW-1003">Cell membrane</keyword>
<dbReference type="PANTHER" id="PTHR32089">
    <property type="entry name" value="METHYL-ACCEPTING CHEMOTAXIS PROTEIN MCPB"/>
    <property type="match status" value="1"/>
</dbReference>
<feature type="coiled-coil region" evidence="9">
    <location>
        <begin position="591"/>
        <end position="618"/>
    </location>
</feature>
<dbReference type="PROSITE" id="PS50111">
    <property type="entry name" value="CHEMOTAXIS_TRANSDUC_2"/>
    <property type="match status" value="1"/>
</dbReference>
<reference evidence="12 13" key="1">
    <citation type="submission" date="2021-03" db="EMBL/GenBank/DDBJ databases">
        <title>Genomic Encyclopedia of Type Strains, Phase IV (KMG-IV): sequencing the most valuable type-strain genomes for metagenomic binning, comparative biology and taxonomic classification.</title>
        <authorList>
            <person name="Goeker M."/>
        </authorList>
    </citation>
    <scope>NUCLEOTIDE SEQUENCE [LARGE SCALE GENOMIC DNA]</scope>
    <source>
        <strain evidence="12 13">DSM 28783</strain>
    </source>
</reference>
<keyword evidence="13" id="KW-1185">Reference proteome</keyword>
<comment type="subcellular location">
    <subcellularLocation>
        <location evidence="1">Cell membrane</location>
        <topology evidence="1">Multi-pass membrane protein</topology>
    </subcellularLocation>
</comment>
<gene>
    <name evidence="12" type="ORF">J2Z42_001190</name>
</gene>
<evidence type="ECO:0000256" key="9">
    <source>
        <dbReference type="SAM" id="Coils"/>
    </source>
</evidence>
<dbReference type="InterPro" id="IPR029151">
    <property type="entry name" value="Sensor-like_sf"/>
</dbReference>
<dbReference type="InterPro" id="IPR004089">
    <property type="entry name" value="MCPsignal_dom"/>
</dbReference>
<name>A0ABS4KR59_9CLOT</name>
<dbReference type="CDD" id="cd12912">
    <property type="entry name" value="PDC2_MCP_like"/>
    <property type="match status" value="1"/>
</dbReference>
<evidence type="ECO:0000313" key="12">
    <source>
        <dbReference type="EMBL" id="MBP2032518.1"/>
    </source>
</evidence>
<feature type="domain" description="Methyl-accepting transducer" evidence="11">
    <location>
        <begin position="345"/>
        <end position="602"/>
    </location>
</feature>
<comment type="caution">
    <text evidence="12">The sequence shown here is derived from an EMBL/GenBank/DDBJ whole genome shotgun (WGS) entry which is preliminary data.</text>
</comment>
<proteinExistence type="predicted"/>
<dbReference type="PANTHER" id="PTHR32089:SF112">
    <property type="entry name" value="LYSOZYME-LIKE PROTEIN-RELATED"/>
    <property type="match status" value="1"/>
</dbReference>
<dbReference type="Pfam" id="PF02743">
    <property type="entry name" value="dCache_1"/>
    <property type="match status" value="1"/>
</dbReference>
<dbReference type="Gene3D" id="1.10.287.950">
    <property type="entry name" value="Methyl-accepting chemotaxis protein"/>
    <property type="match status" value="1"/>
</dbReference>
<dbReference type="InterPro" id="IPR033479">
    <property type="entry name" value="dCache_1"/>
</dbReference>
<dbReference type="EMBL" id="JAGGLM010000005">
    <property type="protein sequence ID" value="MBP2032518.1"/>
    <property type="molecule type" value="Genomic_DNA"/>
</dbReference>
<keyword evidence="5 10" id="KW-1133">Transmembrane helix</keyword>
<evidence type="ECO:0000256" key="7">
    <source>
        <dbReference type="ARBA" id="ARBA00023224"/>
    </source>
</evidence>
<dbReference type="SUPFAM" id="SSF103190">
    <property type="entry name" value="Sensory domain-like"/>
    <property type="match status" value="1"/>
</dbReference>
<protein>
    <submittedName>
        <fullName evidence="12">Methyl-accepting chemotaxis protein</fullName>
    </submittedName>
</protein>
<evidence type="ECO:0000256" key="2">
    <source>
        <dbReference type="ARBA" id="ARBA00022475"/>
    </source>
</evidence>
<keyword evidence="4 10" id="KW-0812">Transmembrane</keyword>
<keyword evidence="7 8" id="KW-0807">Transducer</keyword>
<organism evidence="12 13">
    <name type="scientific">Clostridium algifaecis</name>
    <dbReference type="NCBI Taxonomy" id="1472040"/>
    <lineage>
        <taxon>Bacteria</taxon>
        <taxon>Bacillati</taxon>
        <taxon>Bacillota</taxon>
        <taxon>Clostridia</taxon>
        <taxon>Eubacteriales</taxon>
        <taxon>Clostridiaceae</taxon>
        <taxon>Clostridium</taxon>
    </lineage>
</organism>
<evidence type="ECO:0000256" key="8">
    <source>
        <dbReference type="PROSITE-ProRule" id="PRU00284"/>
    </source>
</evidence>
<keyword evidence="9" id="KW-0175">Coiled coil</keyword>
<evidence type="ECO:0000256" key="3">
    <source>
        <dbReference type="ARBA" id="ARBA00022500"/>
    </source>
</evidence>
<dbReference type="SUPFAM" id="SSF58104">
    <property type="entry name" value="Methyl-accepting chemotaxis protein (MCP) signaling domain"/>
    <property type="match status" value="1"/>
</dbReference>
<keyword evidence="3" id="KW-0145">Chemotaxis</keyword>
<dbReference type="Proteomes" id="UP001519307">
    <property type="component" value="Unassembled WGS sequence"/>
</dbReference>
<dbReference type="Pfam" id="PF00015">
    <property type="entry name" value="MCPsignal"/>
    <property type="match status" value="1"/>
</dbReference>